<dbReference type="RefSeq" id="WP_079424802.1">
    <property type="nucleotide sequence ID" value="NZ_MZGV01000025.1"/>
</dbReference>
<evidence type="ECO:0000259" key="1">
    <source>
        <dbReference type="PROSITE" id="PS50151"/>
    </source>
</evidence>
<dbReference type="PROSITE" id="PS50151">
    <property type="entry name" value="UVR"/>
    <property type="match status" value="1"/>
</dbReference>
<dbReference type="STRING" id="1450648.CLORY_24380"/>
<dbReference type="InterPro" id="IPR001943">
    <property type="entry name" value="UVR_dom"/>
</dbReference>
<dbReference type="InterPro" id="IPR036876">
    <property type="entry name" value="UVR_dom_sf"/>
</dbReference>
<dbReference type="PIRSF" id="PIRSF015034">
    <property type="entry name" value="YacH"/>
    <property type="match status" value="1"/>
</dbReference>
<sequence length="174" mass="19400">MICDMCKKNVASVHIVKIINGVKQELNLCENCARETNQLGIGMGINFVNPFSFQNIFGGLADYIDQSSQGMVSNALTCPSCGTTYSEFREKGLVGCCNCYKNFNDSIVPVIKRVQGNNIQHSGKIPGKFSSEIINKRKMVKLKEELQKAILLEEYERAAQIRDEIKKLQKEGGD</sequence>
<dbReference type="PANTHER" id="PTHR38430">
    <property type="entry name" value="PROTEIN-ARGININE KINASE ACTIVATOR PROTEIN"/>
    <property type="match status" value="1"/>
</dbReference>
<dbReference type="Gene3D" id="4.10.860.10">
    <property type="entry name" value="UVR domain"/>
    <property type="match status" value="1"/>
</dbReference>
<dbReference type="OrthoDB" id="9788704at2"/>
<accession>A0A1V4IMP4</accession>
<dbReference type="GO" id="GO:0046870">
    <property type="term" value="F:cadmium ion binding"/>
    <property type="evidence" value="ECO:0007669"/>
    <property type="project" value="TreeGrafter"/>
</dbReference>
<proteinExistence type="predicted"/>
<dbReference type="GO" id="GO:1990170">
    <property type="term" value="P:stress response to cadmium ion"/>
    <property type="evidence" value="ECO:0007669"/>
    <property type="project" value="TreeGrafter"/>
</dbReference>
<reference evidence="2 3" key="1">
    <citation type="submission" date="2017-03" db="EMBL/GenBank/DDBJ databases">
        <title>Genome sequence of Clostridium oryzae DSM 28571.</title>
        <authorList>
            <person name="Poehlein A."/>
            <person name="Daniel R."/>
        </authorList>
    </citation>
    <scope>NUCLEOTIDE SEQUENCE [LARGE SCALE GENOMIC DNA]</scope>
    <source>
        <strain evidence="2 3">DSM 28571</strain>
    </source>
</reference>
<evidence type="ECO:0000313" key="2">
    <source>
        <dbReference type="EMBL" id="OPJ61045.1"/>
    </source>
</evidence>
<dbReference type="Pfam" id="PF02151">
    <property type="entry name" value="UVR"/>
    <property type="match status" value="1"/>
</dbReference>
<evidence type="ECO:0000313" key="3">
    <source>
        <dbReference type="Proteomes" id="UP000190080"/>
    </source>
</evidence>
<dbReference type="PANTHER" id="PTHR38430:SF1">
    <property type="entry name" value="PROTEIN-ARGININE KINASE ACTIVATOR PROTEIN"/>
    <property type="match status" value="1"/>
</dbReference>
<dbReference type="Proteomes" id="UP000190080">
    <property type="component" value="Unassembled WGS sequence"/>
</dbReference>
<dbReference type="GO" id="GO:0005507">
    <property type="term" value="F:copper ion binding"/>
    <property type="evidence" value="ECO:0007669"/>
    <property type="project" value="TreeGrafter"/>
</dbReference>
<feature type="domain" description="UVR" evidence="1">
    <location>
        <begin position="136"/>
        <end position="171"/>
    </location>
</feature>
<dbReference type="AlphaFoldDB" id="A0A1V4IMP4"/>
<name>A0A1V4IMP4_9CLOT</name>
<keyword evidence="3" id="KW-1185">Reference proteome</keyword>
<dbReference type="GO" id="GO:1990169">
    <property type="term" value="P:stress response to copper ion"/>
    <property type="evidence" value="ECO:0007669"/>
    <property type="project" value="TreeGrafter"/>
</dbReference>
<gene>
    <name evidence="2" type="ORF">CLORY_24380</name>
</gene>
<dbReference type="InterPro" id="IPR025542">
    <property type="entry name" value="YacH"/>
</dbReference>
<dbReference type="SUPFAM" id="SSF46600">
    <property type="entry name" value="C-terminal UvrC-binding domain of UvrB"/>
    <property type="match status" value="1"/>
</dbReference>
<organism evidence="2 3">
    <name type="scientific">Clostridium oryzae</name>
    <dbReference type="NCBI Taxonomy" id="1450648"/>
    <lineage>
        <taxon>Bacteria</taxon>
        <taxon>Bacillati</taxon>
        <taxon>Bacillota</taxon>
        <taxon>Clostridia</taxon>
        <taxon>Eubacteriales</taxon>
        <taxon>Clostridiaceae</taxon>
        <taxon>Clostridium</taxon>
    </lineage>
</organism>
<comment type="caution">
    <text evidence="2">The sequence shown here is derived from an EMBL/GenBank/DDBJ whole genome shotgun (WGS) entry which is preliminary data.</text>
</comment>
<dbReference type="EMBL" id="MZGV01000025">
    <property type="protein sequence ID" value="OPJ61045.1"/>
    <property type="molecule type" value="Genomic_DNA"/>
</dbReference>
<dbReference type="GO" id="GO:0050897">
    <property type="term" value="F:cobalt ion binding"/>
    <property type="evidence" value="ECO:0007669"/>
    <property type="project" value="TreeGrafter"/>
</dbReference>
<dbReference type="GO" id="GO:0008270">
    <property type="term" value="F:zinc ion binding"/>
    <property type="evidence" value="ECO:0007669"/>
    <property type="project" value="TreeGrafter"/>
</dbReference>
<protein>
    <submittedName>
        <fullName evidence="2">UvrB/uvrC motif protein</fullName>
    </submittedName>
</protein>